<feature type="DNA-binding region" description="OmpR/PhoB-type" evidence="2">
    <location>
        <begin position="2"/>
        <end position="100"/>
    </location>
</feature>
<feature type="domain" description="OmpR/PhoB-type" evidence="4">
    <location>
        <begin position="2"/>
        <end position="100"/>
    </location>
</feature>
<dbReference type="PROSITE" id="PS51755">
    <property type="entry name" value="OMPR_PHOB"/>
    <property type="match status" value="1"/>
</dbReference>
<accession>A0A2T3KU89</accession>
<dbReference type="InterPro" id="IPR016032">
    <property type="entry name" value="Sig_transdc_resp-reg_C-effctor"/>
</dbReference>
<dbReference type="GO" id="GO:0003677">
    <property type="term" value="F:DNA binding"/>
    <property type="evidence" value="ECO:0007669"/>
    <property type="project" value="UniProtKB-UniRule"/>
</dbReference>
<evidence type="ECO:0000256" key="1">
    <source>
        <dbReference type="ARBA" id="ARBA00023125"/>
    </source>
</evidence>
<dbReference type="AlphaFoldDB" id="A0A2T3KU89"/>
<proteinExistence type="predicted"/>
<dbReference type="RefSeq" id="WP_107185159.1">
    <property type="nucleotide sequence ID" value="NZ_JAWQGC010000001.1"/>
</dbReference>
<dbReference type="Gene3D" id="1.10.10.10">
    <property type="entry name" value="Winged helix-like DNA-binding domain superfamily/Winged helix DNA-binding domain"/>
    <property type="match status" value="1"/>
</dbReference>
<protein>
    <recommendedName>
        <fullName evidence="4">OmpR/PhoB-type domain-containing protein</fullName>
    </recommendedName>
</protein>
<gene>
    <name evidence="5" type="ORF">C0W93_11630</name>
</gene>
<sequence>MRNDFKIKNINFCCKRGTLSQGNKQQVLSFTETKLLELLLNEVNEIVLKETLKEFAWQHTVVTDSSLTKSIAKLRKALAFFFEDEELIITIPRVGYKLVSNDVTLIAEMNNLTVLEECLATEDSLIQATESTSEQPSAMSLRNKILFVLSVLLIGGSLFNFLRFLPSDNERYIDDSYHLTELSSNGFTHKVITPKSMELPQEISYLLSQQKCDCLFFVDKISNHFNISYFDPEKSQGVSLILDEKSLAEKLGSNLPQGDK</sequence>
<evidence type="ECO:0000256" key="2">
    <source>
        <dbReference type="PROSITE-ProRule" id="PRU01091"/>
    </source>
</evidence>
<feature type="transmembrane region" description="Helical" evidence="3">
    <location>
        <begin position="145"/>
        <end position="165"/>
    </location>
</feature>
<dbReference type="GO" id="GO:0000160">
    <property type="term" value="P:phosphorelay signal transduction system"/>
    <property type="evidence" value="ECO:0007669"/>
    <property type="project" value="InterPro"/>
</dbReference>
<dbReference type="InterPro" id="IPR001867">
    <property type="entry name" value="OmpR/PhoB-type_DNA-bd"/>
</dbReference>
<organism evidence="5 6">
    <name type="scientific">Photobacterium leiognathi subsp. mandapamensis</name>
    <name type="common">Photobacterium mandapamensis</name>
    <dbReference type="NCBI Taxonomy" id="48408"/>
    <lineage>
        <taxon>Bacteria</taxon>
        <taxon>Pseudomonadati</taxon>
        <taxon>Pseudomonadota</taxon>
        <taxon>Gammaproteobacteria</taxon>
        <taxon>Vibrionales</taxon>
        <taxon>Vibrionaceae</taxon>
        <taxon>Photobacterium</taxon>
    </lineage>
</organism>
<dbReference type="SMART" id="SM00862">
    <property type="entry name" value="Trans_reg_C"/>
    <property type="match status" value="1"/>
</dbReference>
<keyword evidence="1 2" id="KW-0238">DNA-binding</keyword>
<comment type="caution">
    <text evidence="5">The sequence shown here is derived from an EMBL/GenBank/DDBJ whole genome shotgun (WGS) entry which is preliminary data.</text>
</comment>
<dbReference type="SUPFAM" id="SSF46894">
    <property type="entry name" value="C-terminal effector domain of the bipartite response regulators"/>
    <property type="match status" value="1"/>
</dbReference>
<keyword evidence="3" id="KW-0472">Membrane</keyword>
<evidence type="ECO:0000256" key="3">
    <source>
        <dbReference type="SAM" id="Phobius"/>
    </source>
</evidence>
<dbReference type="Proteomes" id="UP000240530">
    <property type="component" value="Unassembled WGS sequence"/>
</dbReference>
<name>A0A2T3KU89_PHOLD</name>
<evidence type="ECO:0000259" key="4">
    <source>
        <dbReference type="PROSITE" id="PS51755"/>
    </source>
</evidence>
<evidence type="ECO:0000313" key="5">
    <source>
        <dbReference type="EMBL" id="PSV10367.1"/>
    </source>
</evidence>
<dbReference type="GO" id="GO:0006355">
    <property type="term" value="P:regulation of DNA-templated transcription"/>
    <property type="evidence" value="ECO:0007669"/>
    <property type="project" value="InterPro"/>
</dbReference>
<dbReference type="EMBL" id="PYNS01000012">
    <property type="protein sequence ID" value="PSV10367.1"/>
    <property type="molecule type" value="Genomic_DNA"/>
</dbReference>
<keyword evidence="3" id="KW-1133">Transmembrane helix</keyword>
<evidence type="ECO:0000313" key="6">
    <source>
        <dbReference type="Proteomes" id="UP000240530"/>
    </source>
</evidence>
<keyword evidence="3" id="KW-0812">Transmembrane</keyword>
<dbReference type="Pfam" id="PF00486">
    <property type="entry name" value="Trans_reg_C"/>
    <property type="match status" value="1"/>
</dbReference>
<reference evidence="5 6" key="1">
    <citation type="submission" date="2018-03" db="EMBL/GenBank/DDBJ databases">
        <title>Whole genome sequencing of Histamine producing bacteria.</title>
        <authorList>
            <person name="Butler K."/>
        </authorList>
    </citation>
    <scope>NUCLEOTIDE SEQUENCE [LARGE SCALE GENOMIC DNA]</scope>
    <source>
        <strain evidence="5 6">Res.4.1</strain>
    </source>
</reference>
<dbReference type="InterPro" id="IPR036388">
    <property type="entry name" value="WH-like_DNA-bd_sf"/>
</dbReference>